<dbReference type="CDD" id="cd02440">
    <property type="entry name" value="AdoMet_MTases"/>
    <property type="match status" value="1"/>
</dbReference>
<keyword evidence="3" id="KW-1185">Reference proteome</keyword>
<dbReference type="SUPFAM" id="SSF53335">
    <property type="entry name" value="S-adenosyl-L-methionine-dependent methyltransferases"/>
    <property type="match status" value="1"/>
</dbReference>
<organism evidence="2 3">
    <name type="scientific">Necator americanus</name>
    <name type="common">Human hookworm</name>
    <dbReference type="NCBI Taxonomy" id="51031"/>
    <lineage>
        <taxon>Eukaryota</taxon>
        <taxon>Metazoa</taxon>
        <taxon>Ecdysozoa</taxon>
        <taxon>Nematoda</taxon>
        <taxon>Chromadorea</taxon>
        <taxon>Rhabditida</taxon>
        <taxon>Rhabditina</taxon>
        <taxon>Rhabditomorpha</taxon>
        <taxon>Strongyloidea</taxon>
        <taxon>Ancylostomatidae</taxon>
        <taxon>Bunostominae</taxon>
        <taxon>Necator</taxon>
    </lineage>
</organism>
<keyword evidence="1" id="KW-0472">Membrane</keyword>
<evidence type="ECO:0000256" key="1">
    <source>
        <dbReference type="SAM" id="Phobius"/>
    </source>
</evidence>
<evidence type="ECO:0000313" key="3">
    <source>
        <dbReference type="Proteomes" id="UP001303046"/>
    </source>
</evidence>
<name>A0ABR1CX19_NECAM</name>
<dbReference type="EMBL" id="JAVFWL010000003">
    <property type="protein sequence ID" value="KAK6741701.1"/>
    <property type="molecule type" value="Genomic_DNA"/>
</dbReference>
<evidence type="ECO:0008006" key="4">
    <source>
        <dbReference type="Google" id="ProtNLM"/>
    </source>
</evidence>
<gene>
    <name evidence="2" type="primary">Necator_chrIII.g10286</name>
    <name evidence="2" type="ORF">RB195_009521</name>
</gene>
<proteinExistence type="predicted"/>
<accession>A0ABR1CX19</accession>
<dbReference type="Gene3D" id="3.40.50.150">
    <property type="entry name" value="Vaccinia Virus protein VP39"/>
    <property type="match status" value="1"/>
</dbReference>
<reference evidence="2 3" key="1">
    <citation type="submission" date="2023-08" db="EMBL/GenBank/DDBJ databases">
        <title>A Necator americanus chromosomal reference genome.</title>
        <authorList>
            <person name="Ilik V."/>
            <person name="Petrzelkova K.J."/>
            <person name="Pardy F."/>
            <person name="Fuh T."/>
            <person name="Niatou-Singa F.S."/>
            <person name="Gouil Q."/>
            <person name="Baker L."/>
            <person name="Ritchie M.E."/>
            <person name="Jex A.R."/>
            <person name="Gazzola D."/>
            <person name="Li H."/>
            <person name="Toshio Fujiwara R."/>
            <person name="Zhan B."/>
            <person name="Aroian R.V."/>
            <person name="Pafco B."/>
            <person name="Schwarz E.M."/>
        </authorList>
    </citation>
    <scope>NUCLEOTIDE SEQUENCE [LARGE SCALE GENOMIC DNA]</scope>
    <source>
        <strain evidence="2 3">Aroian</strain>
        <tissue evidence="2">Whole animal</tissue>
    </source>
</reference>
<dbReference type="InterPro" id="IPR029063">
    <property type="entry name" value="SAM-dependent_MTases_sf"/>
</dbReference>
<sequence>MHQPAKWRFYVLVCIFAALLVYLRREHHQSYITTDSNEFVIDANRKMTRSQIKEMAEKYGKPKIVEKSVCLNNEMCFDIRDRFIHDDNMFQFRRQIIAGKMEMSSMLLKHPERLNAKKMDTFNWKVDKGAHNFNRYTLTMIGTGEEHFSTASFFLKFRSHEEMFLSGTVRMDEEANVRVLCLGLGGGYVNSYLHHHFPKMDITVVELYPKMVEIAKKWFDLSLDRRHHLVMGDAWQFIDTSVEKGEMYDIVLLDVCSLEDVCPAGKAIKKETAKKFSLLLNGKGALIANVFSMSNEPLQHGLQLKTSYGSAFKYCSLRKSPNSNLIMTCTNHPRPKSLEEKYGVFMKYPTSPDRKLPNVELV</sequence>
<comment type="caution">
    <text evidence="2">The sequence shown here is derived from an EMBL/GenBank/DDBJ whole genome shotgun (WGS) entry which is preliminary data.</text>
</comment>
<keyword evidence="1" id="KW-1133">Transmembrane helix</keyword>
<evidence type="ECO:0000313" key="2">
    <source>
        <dbReference type="EMBL" id="KAK6741701.1"/>
    </source>
</evidence>
<protein>
    <recommendedName>
        <fullName evidence="4">PABS domain-containing protein</fullName>
    </recommendedName>
</protein>
<feature type="transmembrane region" description="Helical" evidence="1">
    <location>
        <begin position="7"/>
        <end position="23"/>
    </location>
</feature>
<keyword evidence="1" id="KW-0812">Transmembrane</keyword>
<dbReference type="Proteomes" id="UP001303046">
    <property type="component" value="Unassembled WGS sequence"/>
</dbReference>